<keyword evidence="2" id="KW-0812">Transmembrane</keyword>
<keyword evidence="2" id="KW-0472">Membrane</keyword>
<dbReference type="AlphaFoldDB" id="A0A511YKL7"/>
<evidence type="ECO:0000313" key="3">
    <source>
        <dbReference type="EMBL" id="GEN75747.1"/>
    </source>
</evidence>
<dbReference type="Proteomes" id="UP000321863">
    <property type="component" value="Unassembled WGS sequence"/>
</dbReference>
<protein>
    <submittedName>
        <fullName evidence="3">Uncharacterized protein</fullName>
    </submittedName>
</protein>
<keyword evidence="4" id="KW-1185">Reference proteome</keyword>
<gene>
    <name evidence="3" type="ORF">CHA01nite_14870</name>
</gene>
<evidence type="ECO:0000256" key="2">
    <source>
        <dbReference type="SAM" id="Phobius"/>
    </source>
</evidence>
<evidence type="ECO:0000313" key="4">
    <source>
        <dbReference type="Proteomes" id="UP000321863"/>
    </source>
</evidence>
<name>A0A511YKL7_9FLAO</name>
<comment type="caution">
    <text evidence="3">The sequence shown here is derived from an EMBL/GenBank/DDBJ whole genome shotgun (WGS) entry which is preliminary data.</text>
</comment>
<feature type="transmembrane region" description="Helical" evidence="2">
    <location>
        <begin position="44"/>
        <end position="65"/>
    </location>
</feature>
<proteinExistence type="predicted"/>
<dbReference type="OrthoDB" id="1247025at2"/>
<organism evidence="3 4">
    <name type="scientific">Chryseobacterium hagamense</name>
    <dbReference type="NCBI Taxonomy" id="395935"/>
    <lineage>
        <taxon>Bacteria</taxon>
        <taxon>Pseudomonadati</taxon>
        <taxon>Bacteroidota</taxon>
        <taxon>Flavobacteriia</taxon>
        <taxon>Flavobacteriales</taxon>
        <taxon>Weeksellaceae</taxon>
        <taxon>Chryseobacterium group</taxon>
        <taxon>Chryseobacterium</taxon>
    </lineage>
</organism>
<accession>A0A511YKL7</accession>
<keyword evidence="2" id="KW-1133">Transmembrane helix</keyword>
<dbReference type="EMBL" id="BJYJ01000005">
    <property type="protein sequence ID" value="GEN75747.1"/>
    <property type="molecule type" value="Genomic_DNA"/>
</dbReference>
<reference evidence="3 4" key="1">
    <citation type="submission" date="2019-07" db="EMBL/GenBank/DDBJ databases">
        <title>Whole genome shotgun sequence of Chryseobacterium hagamense NBRC 105253.</title>
        <authorList>
            <person name="Hosoyama A."/>
            <person name="Uohara A."/>
            <person name="Ohji S."/>
            <person name="Ichikawa N."/>
        </authorList>
    </citation>
    <scope>NUCLEOTIDE SEQUENCE [LARGE SCALE GENOMIC DNA]</scope>
    <source>
        <strain evidence="3 4">NBRC 105253</strain>
    </source>
</reference>
<dbReference type="RefSeq" id="WP_146940691.1">
    <property type="nucleotide sequence ID" value="NZ_BJYJ01000005.1"/>
</dbReference>
<feature type="compositionally biased region" description="Basic and acidic residues" evidence="1">
    <location>
        <begin position="94"/>
        <end position="111"/>
    </location>
</feature>
<sequence length="209" mass="23009">MKTIRNTIEQQIKQQIEAREIAPSRDLWSEIKSQSTAGMPKPSYNWLLIAACFILTFSLGAVLFFNQERKPGATSEHIVQTITKPATRSAAEPIAREQHTGSIAENRRQDTATENISAGMKSEAQEKEIKASAGQEEVPVIRQNSAQIISEISSMDPGKTMAQADSAKLPVTKKRYVDPSTLLFSVEHKDVIEKTKGKSNVATIDLNGN</sequence>
<feature type="region of interest" description="Disordered" evidence="1">
    <location>
        <begin position="83"/>
        <end position="112"/>
    </location>
</feature>
<evidence type="ECO:0000256" key="1">
    <source>
        <dbReference type="SAM" id="MobiDB-lite"/>
    </source>
</evidence>